<dbReference type="PANTHER" id="PTHR16127:SF14">
    <property type="entry name" value="GAMMA-TAXILIN"/>
    <property type="match status" value="1"/>
</dbReference>
<dbReference type="InterPro" id="IPR026183">
    <property type="entry name" value="Taxilin_fam"/>
</dbReference>
<protein>
    <submittedName>
        <fullName evidence="4">Gamma-taxilin</fullName>
    </submittedName>
</protein>
<accession>M7AS22</accession>
<feature type="region of interest" description="Disordered" evidence="3">
    <location>
        <begin position="1"/>
        <end position="35"/>
    </location>
</feature>
<sequence>MVRTGETVRPKTPPVGIKSQLKPQEDEEEISTSPGVSEFVSDAFDECNLNQEDLRKEMEQLVLDKKEKETSIVEGDPADYREDLMTHVFLSCSYENLTLSGSPEDISVNGRFQPKKLYKRRNVIAKCKLQGSVPSNMYFMIGTTGEAGICGIGMNTQDQLVNSKCVESGTTLQHLQSNCDGIESTAALEDENYISKNRKPVDSMYCTQESREETPGREEARTEPPDGEQDPETEKNKEKTLGKEVLLLMQALNTLSTPEEKLAALCKKYADLSWKATEPALIQAVPAAQASPSPDLSELNADDGLKRITDQPSMPGTFDAAKDPIELSAASPLLYGENPRAPMPQAPLRENMQQAREEEERRKEATAHFQITLNEIQAQLEQHDIHNAKLRQENIELGEKLKKLIEQYALREEHIDKVFKHKELQQQLVDAKLQQTTQLIKEAEEKHQREREFLLKEATESRHKCEQMKQQEAQLKQQLSLYMDKFEEFQTTMAKSNELFTTFRQEMEKMTKKIKKLEKETIVWRTKWENNNKALLQMAEEKTVRDKEYKGFQIKLERLEKLCRALQTERNELNEKVEVLKEQVSVKEADVDLAVQVLQSCTLNSHEELGTSTDTEPGIQSDAESNAANEGNGSEKTVSTSPVPVD</sequence>
<comment type="similarity">
    <text evidence="1">Belongs to the taxilin family.</text>
</comment>
<feature type="compositionally biased region" description="Polar residues" evidence="3">
    <location>
        <begin position="606"/>
        <end position="615"/>
    </location>
</feature>
<feature type="coiled-coil region" evidence="2">
    <location>
        <begin position="549"/>
        <end position="590"/>
    </location>
</feature>
<dbReference type="PANTHER" id="PTHR16127">
    <property type="entry name" value="TAXILIN"/>
    <property type="match status" value="1"/>
</dbReference>
<dbReference type="STRING" id="8469.M7AS22"/>
<evidence type="ECO:0000313" key="5">
    <source>
        <dbReference type="Proteomes" id="UP000031443"/>
    </source>
</evidence>
<dbReference type="GO" id="GO:0051726">
    <property type="term" value="P:regulation of cell cycle"/>
    <property type="evidence" value="ECO:0007669"/>
    <property type="project" value="TreeGrafter"/>
</dbReference>
<gene>
    <name evidence="4" type="ORF">UY3_17274</name>
</gene>
<proteinExistence type="inferred from homology"/>
<feature type="compositionally biased region" description="Polar residues" evidence="3">
    <location>
        <begin position="622"/>
        <end position="646"/>
    </location>
</feature>
<evidence type="ECO:0000256" key="1">
    <source>
        <dbReference type="ARBA" id="ARBA00009550"/>
    </source>
</evidence>
<feature type="compositionally biased region" description="Basic and acidic residues" evidence="3">
    <location>
        <begin position="209"/>
        <end position="224"/>
    </location>
</feature>
<dbReference type="GO" id="GO:0019905">
    <property type="term" value="F:syntaxin binding"/>
    <property type="evidence" value="ECO:0007669"/>
    <property type="project" value="InterPro"/>
</dbReference>
<keyword evidence="2" id="KW-0175">Coiled coil</keyword>
<organism evidence="4 5">
    <name type="scientific">Chelonia mydas</name>
    <name type="common">Green sea-turtle</name>
    <name type="synonym">Chelonia agassizi</name>
    <dbReference type="NCBI Taxonomy" id="8469"/>
    <lineage>
        <taxon>Eukaryota</taxon>
        <taxon>Metazoa</taxon>
        <taxon>Chordata</taxon>
        <taxon>Craniata</taxon>
        <taxon>Vertebrata</taxon>
        <taxon>Euteleostomi</taxon>
        <taxon>Archelosauria</taxon>
        <taxon>Testudinata</taxon>
        <taxon>Testudines</taxon>
        <taxon>Cryptodira</taxon>
        <taxon>Durocryptodira</taxon>
        <taxon>Americhelydia</taxon>
        <taxon>Chelonioidea</taxon>
        <taxon>Cheloniidae</taxon>
        <taxon>Chelonia</taxon>
    </lineage>
</organism>
<name>M7AS22_CHEMY</name>
<evidence type="ECO:0000256" key="3">
    <source>
        <dbReference type="SAM" id="MobiDB-lite"/>
    </source>
</evidence>
<dbReference type="AlphaFoldDB" id="M7AS22"/>
<evidence type="ECO:0000313" key="4">
    <source>
        <dbReference type="EMBL" id="EMP25685.1"/>
    </source>
</evidence>
<feature type="region of interest" description="Disordered" evidence="3">
    <location>
        <begin position="606"/>
        <end position="646"/>
    </location>
</feature>
<dbReference type="Pfam" id="PF09728">
    <property type="entry name" value="Taxilin"/>
    <property type="match status" value="1"/>
</dbReference>
<feature type="coiled-coil region" evidence="2">
    <location>
        <begin position="348"/>
        <end position="520"/>
    </location>
</feature>
<dbReference type="Proteomes" id="UP000031443">
    <property type="component" value="Unassembled WGS sequence"/>
</dbReference>
<keyword evidence="5" id="KW-1185">Reference proteome</keyword>
<reference evidence="5" key="1">
    <citation type="journal article" date="2013" name="Nat. Genet.">
        <title>The draft genomes of soft-shell turtle and green sea turtle yield insights into the development and evolution of the turtle-specific body plan.</title>
        <authorList>
            <person name="Wang Z."/>
            <person name="Pascual-Anaya J."/>
            <person name="Zadissa A."/>
            <person name="Li W."/>
            <person name="Niimura Y."/>
            <person name="Huang Z."/>
            <person name="Li C."/>
            <person name="White S."/>
            <person name="Xiong Z."/>
            <person name="Fang D."/>
            <person name="Wang B."/>
            <person name="Ming Y."/>
            <person name="Chen Y."/>
            <person name="Zheng Y."/>
            <person name="Kuraku S."/>
            <person name="Pignatelli M."/>
            <person name="Herrero J."/>
            <person name="Beal K."/>
            <person name="Nozawa M."/>
            <person name="Li Q."/>
            <person name="Wang J."/>
            <person name="Zhang H."/>
            <person name="Yu L."/>
            <person name="Shigenobu S."/>
            <person name="Wang J."/>
            <person name="Liu J."/>
            <person name="Flicek P."/>
            <person name="Searle S."/>
            <person name="Wang J."/>
            <person name="Kuratani S."/>
            <person name="Yin Y."/>
            <person name="Aken B."/>
            <person name="Zhang G."/>
            <person name="Irie N."/>
        </authorList>
    </citation>
    <scope>NUCLEOTIDE SEQUENCE [LARGE SCALE GENOMIC DNA]</scope>
</reference>
<evidence type="ECO:0000256" key="2">
    <source>
        <dbReference type="SAM" id="Coils"/>
    </source>
</evidence>
<dbReference type="EMBL" id="KB587548">
    <property type="protein sequence ID" value="EMP25685.1"/>
    <property type="molecule type" value="Genomic_DNA"/>
</dbReference>
<feature type="region of interest" description="Disordered" evidence="3">
    <location>
        <begin position="199"/>
        <end position="239"/>
    </location>
</feature>